<keyword evidence="3" id="KW-1185">Reference proteome</keyword>
<dbReference type="OrthoDB" id="7431909at2"/>
<comment type="caution">
    <text evidence="2">The sequence shown here is derived from an EMBL/GenBank/DDBJ whole genome shotgun (WGS) entry which is preliminary data.</text>
</comment>
<sequence length="608" mass="64553">MKTALLLAGVAAVAASAAPNPPASIAQTINPAMPAANAAPAAPAPVRLPGFAAALAQQPEAAMPSVWRVIPDEAAWKLLSKAKGVHRQRARWNYVRSLVGRGRGPEAWGVLEVMQQDDPDLMMVDAFRLARGAALTLMGRPADGFAELSGPGLVNNAEACAWRVLTLAQTGFGEQAMAHVNCALPAINARKGADRRRFIIGMARAAVETGKPELASRWLAQLPDRDSAANLYRGRVSLALGQPAEARLRFARVEQSGTMAERMDARLSQIEAKVANGSIRPAAALKELDKLRYVWRGDHIEERALQLSYRMSAEAGDLRGALGAGATLFRFFEPGRQGPDFVAGLQARLSAALDPASKLPLDQAAGLYWDYRDLAPSGAAGDFLVNQLAERLQIAGLYGRAADLLEHQLFVRARDLAQGPLSARVASLHILAGRPDRALSALRKTAGNAYPDDMINARKRVEAVALSQIGKVEEAFAVLQDVPGASVLRAEILWKNRDWAGLAIESEAQLPAANGRISDVDQAVVLRYAISLAMLGREDALADMRVRYGASFAGLSTAPVFDMLTAAVGTVDPAAVTRAMTSIPSVSPAGDLAELIEAGPEAAPPKRG</sequence>
<feature type="chain" id="PRO_5018994803" description="Tetratricopeptide repeat protein" evidence="1">
    <location>
        <begin position="18"/>
        <end position="608"/>
    </location>
</feature>
<name>A0A418W6U8_9SPHN</name>
<dbReference type="AlphaFoldDB" id="A0A418W6U8"/>
<dbReference type="EMBL" id="QYUM01000004">
    <property type="protein sequence ID" value="RJF85742.1"/>
    <property type="molecule type" value="Genomic_DNA"/>
</dbReference>
<protein>
    <recommendedName>
        <fullName evidence="4">Tetratricopeptide repeat protein</fullName>
    </recommendedName>
</protein>
<reference evidence="2 3" key="1">
    <citation type="submission" date="2018-09" db="EMBL/GenBank/DDBJ databases">
        <authorList>
            <person name="Zhu H."/>
        </authorList>
    </citation>
    <scope>NUCLEOTIDE SEQUENCE [LARGE SCALE GENOMIC DNA]</scope>
    <source>
        <strain evidence="2 3">K2R01-6</strain>
    </source>
</reference>
<evidence type="ECO:0008006" key="4">
    <source>
        <dbReference type="Google" id="ProtNLM"/>
    </source>
</evidence>
<dbReference type="Proteomes" id="UP000286100">
    <property type="component" value="Unassembled WGS sequence"/>
</dbReference>
<keyword evidence="1" id="KW-0732">Signal</keyword>
<proteinExistence type="predicted"/>
<feature type="signal peptide" evidence="1">
    <location>
        <begin position="1"/>
        <end position="17"/>
    </location>
</feature>
<gene>
    <name evidence="2" type="ORF">D3876_17815</name>
</gene>
<accession>A0A418W6U8</accession>
<dbReference type="RefSeq" id="WP_119764785.1">
    <property type="nucleotide sequence ID" value="NZ_QYUM01000004.1"/>
</dbReference>
<evidence type="ECO:0000313" key="2">
    <source>
        <dbReference type="EMBL" id="RJF85742.1"/>
    </source>
</evidence>
<evidence type="ECO:0000313" key="3">
    <source>
        <dbReference type="Proteomes" id="UP000286100"/>
    </source>
</evidence>
<evidence type="ECO:0000256" key="1">
    <source>
        <dbReference type="SAM" id="SignalP"/>
    </source>
</evidence>
<organism evidence="2 3">
    <name type="scientific">Sphingomonas cavernae</name>
    <dbReference type="NCBI Taxonomy" id="2320861"/>
    <lineage>
        <taxon>Bacteria</taxon>
        <taxon>Pseudomonadati</taxon>
        <taxon>Pseudomonadota</taxon>
        <taxon>Alphaproteobacteria</taxon>
        <taxon>Sphingomonadales</taxon>
        <taxon>Sphingomonadaceae</taxon>
        <taxon>Sphingomonas</taxon>
    </lineage>
</organism>